<evidence type="ECO:0000313" key="3">
    <source>
        <dbReference type="EMBL" id="TLD00644.1"/>
    </source>
</evidence>
<evidence type="ECO:0000256" key="1">
    <source>
        <dbReference type="ARBA" id="ARBA00022737"/>
    </source>
</evidence>
<feature type="domain" description="PRD" evidence="2">
    <location>
        <begin position="65"/>
        <end position="170"/>
    </location>
</feature>
<dbReference type="Pfam" id="PF00874">
    <property type="entry name" value="PRD"/>
    <property type="match status" value="2"/>
</dbReference>
<dbReference type="SUPFAM" id="SSF63520">
    <property type="entry name" value="PTS-regulatory domain, PRD"/>
    <property type="match status" value="2"/>
</dbReference>
<reference evidence="3 4" key="1">
    <citation type="journal article" date="2019" name="Anaerobe">
        <title>Detection of Robinsoniella peoriensis in multiple bone samples of a trauma patient.</title>
        <authorList>
            <person name="Schrottner P."/>
            <person name="Hartwich K."/>
            <person name="Bunk B."/>
            <person name="Schober I."/>
            <person name="Helbig S."/>
            <person name="Rudolph W.W."/>
            <person name="Gunzer F."/>
        </authorList>
    </citation>
    <scope>NUCLEOTIDE SEQUENCE [LARGE SCALE GENOMIC DNA]</scope>
    <source>
        <strain evidence="3 4">DSM 106044</strain>
    </source>
</reference>
<dbReference type="EMBL" id="QGQD01000051">
    <property type="protein sequence ID" value="TLD00644.1"/>
    <property type="molecule type" value="Genomic_DNA"/>
</dbReference>
<dbReference type="Gene3D" id="2.30.24.10">
    <property type="entry name" value="CAT RNA-binding domain"/>
    <property type="match status" value="1"/>
</dbReference>
<dbReference type="GO" id="GO:0006355">
    <property type="term" value="P:regulation of DNA-templated transcription"/>
    <property type="evidence" value="ECO:0007669"/>
    <property type="project" value="InterPro"/>
</dbReference>
<dbReference type="Pfam" id="PF03123">
    <property type="entry name" value="CAT_RBD"/>
    <property type="match status" value="1"/>
</dbReference>
<dbReference type="InterPro" id="IPR050661">
    <property type="entry name" value="BglG_antiterminators"/>
</dbReference>
<name>A0A4U8Q8B9_9FIRM</name>
<evidence type="ECO:0000313" key="4">
    <source>
        <dbReference type="Proteomes" id="UP000306509"/>
    </source>
</evidence>
<dbReference type="Proteomes" id="UP000306509">
    <property type="component" value="Unassembled WGS sequence"/>
</dbReference>
<evidence type="ECO:0000259" key="2">
    <source>
        <dbReference type="PROSITE" id="PS51372"/>
    </source>
</evidence>
<dbReference type="AlphaFoldDB" id="A0A4U8Q8B9"/>
<dbReference type="PANTHER" id="PTHR30185:SF15">
    <property type="entry name" value="CRYPTIC BETA-GLUCOSIDE BGL OPERON ANTITERMINATOR"/>
    <property type="match status" value="1"/>
</dbReference>
<dbReference type="Gene3D" id="1.10.1790.10">
    <property type="entry name" value="PRD domain"/>
    <property type="match status" value="2"/>
</dbReference>
<dbReference type="PROSITE" id="PS51372">
    <property type="entry name" value="PRD_2"/>
    <property type="match status" value="2"/>
</dbReference>
<sequence length="275" mass="32225">MKIDKIINNNIVSALEDDGKEIIVMGRGIGFNTKPGKEIQEKKIEKIFRMDSQNTVDKFKQLLENMPLKHIQASMEIITYAKSVLNRRLNQNIYITLTDHINFAIERLNENMTFTNPLLHEVKAFYKEEYLIGEYAIALIERWIGVTLPVDEAGFIALHIVNAEFNTGMRDTIDITNLIQNVVKIVKEFFGMNLDEMSLNYQRFVTHLRFLAQRIIAKELLNSENSEFNRLILQLYPEEYACSLKIKDYIKEIYRHDVTDEETAYLAVHIKRMRM</sequence>
<dbReference type="InterPro" id="IPR036650">
    <property type="entry name" value="CAT_RNA-bd_dom_sf"/>
</dbReference>
<dbReference type="NCBIfam" id="NF046042">
    <property type="entry name" value="LicT"/>
    <property type="match status" value="1"/>
</dbReference>
<protein>
    <submittedName>
        <fullName evidence="3">Transcription antiterminator LicT</fullName>
    </submittedName>
</protein>
<dbReference type="SUPFAM" id="SSF50151">
    <property type="entry name" value="SacY-like RNA-binding domain"/>
    <property type="match status" value="1"/>
</dbReference>
<dbReference type="PANTHER" id="PTHR30185">
    <property type="entry name" value="CRYPTIC BETA-GLUCOSIDE BGL OPERON ANTITERMINATOR"/>
    <property type="match status" value="1"/>
</dbReference>
<dbReference type="InterPro" id="IPR004341">
    <property type="entry name" value="CAT_RNA-bd_dom"/>
</dbReference>
<proteinExistence type="predicted"/>
<comment type="caution">
    <text evidence="3">The sequence shown here is derived from an EMBL/GenBank/DDBJ whole genome shotgun (WGS) entry which is preliminary data.</text>
</comment>
<keyword evidence="1" id="KW-0677">Repeat</keyword>
<dbReference type="InterPro" id="IPR036634">
    <property type="entry name" value="PRD_sf"/>
</dbReference>
<feature type="domain" description="PRD" evidence="2">
    <location>
        <begin position="171"/>
        <end position="275"/>
    </location>
</feature>
<accession>A0A4U8Q8B9</accession>
<dbReference type="SMART" id="SM01061">
    <property type="entry name" value="CAT_RBD"/>
    <property type="match status" value="1"/>
</dbReference>
<dbReference type="RefSeq" id="WP_027296243.1">
    <property type="nucleotide sequence ID" value="NZ_CABMJZ010000022.1"/>
</dbReference>
<dbReference type="InterPro" id="IPR011608">
    <property type="entry name" value="PRD"/>
</dbReference>
<organism evidence="3 4">
    <name type="scientific">Robinsoniella peoriensis</name>
    <dbReference type="NCBI Taxonomy" id="180332"/>
    <lineage>
        <taxon>Bacteria</taxon>
        <taxon>Bacillati</taxon>
        <taxon>Bacillota</taxon>
        <taxon>Clostridia</taxon>
        <taxon>Lachnospirales</taxon>
        <taxon>Lachnospiraceae</taxon>
        <taxon>Robinsoniella</taxon>
    </lineage>
</organism>
<dbReference type="GO" id="GO:0003723">
    <property type="term" value="F:RNA binding"/>
    <property type="evidence" value="ECO:0007669"/>
    <property type="project" value="InterPro"/>
</dbReference>
<dbReference type="OrthoDB" id="9813552at2"/>
<keyword evidence="4" id="KW-1185">Reference proteome</keyword>
<dbReference type="STRING" id="180332.GCA_000797495_05018"/>
<gene>
    <name evidence="3" type="primary">licT_1</name>
    <name evidence="3" type="ORF">DSM106044_02476</name>
</gene>